<dbReference type="EMBL" id="QKKF02025464">
    <property type="protein sequence ID" value="RZF36956.1"/>
    <property type="molecule type" value="Genomic_DNA"/>
</dbReference>
<proteinExistence type="predicted"/>
<accession>A0A482WUI3</accession>
<dbReference type="InParanoid" id="A0A482WUI3"/>
<keyword evidence="3" id="KW-1185">Reference proteome</keyword>
<comment type="caution">
    <text evidence="2">The sequence shown here is derived from an EMBL/GenBank/DDBJ whole genome shotgun (WGS) entry which is preliminary data.</text>
</comment>
<evidence type="ECO:0000256" key="1">
    <source>
        <dbReference type="SAM" id="MobiDB-lite"/>
    </source>
</evidence>
<gene>
    <name evidence="2" type="ORF">LSTR_LSTR004644</name>
</gene>
<reference evidence="2 3" key="1">
    <citation type="journal article" date="2017" name="Gigascience">
        <title>Genome sequence of the small brown planthopper, Laodelphax striatellus.</title>
        <authorList>
            <person name="Zhu J."/>
            <person name="Jiang F."/>
            <person name="Wang X."/>
            <person name="Yang P."/>
            <person name="Bao Y."/>
            <person name="Zhao W."/>
            <person name="Wang W."/>
            <person name="Lu H."/>
            <person name="Wang Q."/>
            <person name="Cui N."/>
            <person name="Li J."/>
            <person name="Chen X."/>
            <person name="Luo L."/>
            <person name="Yu J."/>
            <person name="Kang L."/>
            <person name="Cui F."/>
        </authorList>
    </citation>
    <scope>NUCLEOTIDE SEQUENCE [LARGE SCALE GENOMIC DNA]</scope>
    <source>
        <strain evidence="2">Lst14</strain>
    </source>
</reference>
<evidence type="ECO:0000313" key="2">
    <source>
        <dbReference type="EMBL" id="RZF36956.1"/>
    </source>
</evidence>
<dbReference type="AlphaFoldDB" id="A0A482WUI3"/>
<evidence type="ECO:0000313" key="3">
    <source>
        <dbReference type="Proteomes" id="UP000291343"/>
    </source>
</evidence>
<organism evidence="2 3">
    <name type="scientific">Laodelphax striatellus</name>
    <name type="common">Small brown planthopper</name>
    <name type="synonym">Delphax striatella</name>
    <dbReference type="NCBI Taxonomy" id="195883"/>
    <lineage>
        <taxon>Eukaryota</taxon>
        <taxon>Metazoa</taxon>
        <taxon>Ecdysozoa</taxon>
        <taxon>Arthropoda</taxon>
        <taxon>Hexapoda</taxon>
        <taxon>Insecta</taxon>
        <taxon>Pterygota</taxon>
        <taxon>Neoptera</taxon>
        <taxon>Paraneoptera</taxon>
        <taxon>Hemiptera</taxon>
        <taxon>Auchenorrhyncha</taxon>
        <taxon>Fulgoroidea</taxon>
        <taxon>Delphacidae</taxon>
        <taxon>Criomorphinae</taxon>
        <taxon>Laodelphax</taxon>
    </lineage>
</organism>
<feature type="region of interest" description="Disordered" evidence="1">
    <location>
        <begin position="37"/>
        <end position="70"/>
    </location>
</feature>
<protein>
    <submittedName>
        <fullName evidence="2">Uncharacterized protein</fullName>
    </submittedName>
</protein>
<dbReference type="Proteomes" id="UP000291343">
    <property type="component" value="Unassembled WGS sequence"/>
</dbReference>
<name>A0A482WUI3_LAOST</name>
<sequence>MLCEKQEPVLAPRSRQRMTSVYAMMMGPVLAVSPELHHRPVRMPPNERVPSPLPEKGLPPLRPSHEHDKH</sequence>